<dbReference type="InterPro" id="IPR029058">
    <property type="entry name" value="AB_hydrolase_fold"/>
</dbReference>
<dbReference type="Pfam" id="PF01738">
    <property type="entry name" value="DLH"/>
    <property type="match status" value="1"/>
</dbReference>
<feature type="domain" description="Dienelactone hydrolase" evidence="1">
    <location>
        <begin position="18"/>
        <end position="136"/>
    </location>
</feature>
<dbReference type="Gene3D" id="3.40.50.1820">
    <property type="entry name" value="alpha/beta hydrolase"/>
    <property type="match status" value="1"/>
</dbReference>
<dbReference type="RefSeq" id="XP_040763152.1">
    <property type="nucleotide sequence ID" value="XM_040906475.1"/>
</dbReference>
<organism evidence="2 3">
    <name type="scientific">Laetiporus sulphureus 93-53</name>
    <dbReference type="NCBI Taxonomy" id="1314785"/>
    <lineage>
        <taxon>Eukaryota</taxon>
        <taxon>Fungi</taxon>
        <taxon>Dikarya</taxon>
        <taxon>Basidiomycota</taxon>
        <taxon>Agaricomycotina</taxon>
        <taxon>Agaricomycetes</taxon>
        <taxon>Polyporales</taxon>
        <taxon>Laetiporus</taxon>
    </lineage>
</organism>
<keyword evidence="3" id="KW-1185">Reference proteome</keyword>
<dbReference type="PANTHER" id="PTHR17630:SF44">
    <property type="entry name" value="PROTEIN AIM2"/>
    <property type="match status" value="1"/>
</dbReference>
<dbReference type="EMBL" id="KV427630">
    <property type="protein sequence ID" value="KZT05412.1"/>
    <property type="molecule type" value="Genomic_DNA"/>
</dbReference>
<dbReference type="GeneID" id="63823504"/>
<dbReference type="OrthoDB" id="1393670at2759"/>
<dbReference type="PANTHER" id="PTHR17630">
    <property type="entry name" value="DIENELACTONE HYDROLASE"/>
    <property type="match status" value="1"/>
</dbReference>
<reference evidence="2 3" key="1">
    <citation type="journal article" date="2016" name="Mol. Biol. Evol.">
        <title>Comparative Genomics of Early-Diverging Mushroom-Forming Fungi Provides Insights into the Origins of Lignocellulose Decay Capabilities.</title>
        <authorList>
            <person name="Nagy L.G."/>
            <person name="Riley R."/>
            <person name="Tritt A."/>
            <person name="Adam C."/>
            <person name="Daum C."/>
            <person name="Floudas D."/>
            <person name="Sun H."/>
            <person name="Yadav J.S."/>
            <person name="Pangilinan J."/>
            <person name="Larsson K.H."/>
            <person name="Matsuura K."/>
            <person name="Barry K."/>
            <person name="Labutti K."/>
            <person name="Kuo R."/>
            <person name="Ohm R.A."/>
            <person name="Bhattacharya S.S."/>
            <person name="Shirouzu T."/>
            <person name="Yoshinaga Y."/>
            <person name="Martin F.M."/>
            <person name="Grigoriev I.V."/>
            <person name="Hibbett D.S."/>
        </authorList>
    </citation>
    <scope>NUCLEOTIDE SEQUENCE [LARGE SCALE GENOMIC DNA]</scope>
    <source>
        <strain evidence="2 3">93-53</strain>
    </source>
</reference>
<dbReference type="AlphaFoldDB" id="A0A165DQM6"/>
<dbReference type="GO" id="GO:0016787">
    <property type="term" value="F:hydrolase activity"/>
    <property type="evidence" value="ECO:0007669"/>
    <property type="project" value="InterPro"/>
</dbReference>
<evidence type="ECO:0000313" key="3">
    <source>
        <dbReference type="Proteomes" id="UP000076871"/>
    </source>
</evidence>
<evidence type="ECO:0000259" key="1">
    <source>
        <dbReference type="Pfam" id="PF01738"/>
    </source>
</evidence>
<dbReference type="STRING" id="1314785.A0A165DQM6"/>
<gene>
    <name evidence="2" type="ORF">LAESUDRAFT_702246</name>
</gene>
<dbReference type="InterPro" id="IPR002925">
    <property type="entry name" value="Dienelactn_hydro"/>
</dbReference>
<protein>
    <recommendedName>
        <fullName evidence="1">Dienelactone hydrolase domain-containing protein</fullName>
    </recommendedName>
</protein>
<name>A0A165DQM6_9APHY</name>
<dbReference type="InParanoid" id="A0A165DQM6"/>
<dbReference type="SUPFAM" id="SSF53474">
    <property type="entry name" value="alpha/beta-Hydrolases"/>
    <property type="match status" value="1"/>
</dbReference>
<sequence length="148" mass="16746">MYLRLLDLICPCDAWKQDNVTPIASTGYCFGAPFVMDCLANDWITAGAFAHPGLLEESHFYNLKKPLLLSCAEDDFTFSLEKRRRAEDILLEIKAAYHIQVFCGVKHGFATQGNVNDPVAKWAKERSTETVMSWLDLFSTVAEQERHA</sequence>
<dbReference type="Proteomes" id="UP000076871">
    <property type="component" value="Unassembled WGS sequence"/>
</dbReference>
<accession>A0A165DQM6</accession>
<evidence type="ECO:0000313" key="2">
    <source>
        <dbReference type="EMBL" id="KZT05412.1"/>
    </source>
</evidence>
<proteinExistence type="predicted"/>